<comment type="pathway">
    <text evidence="1 7">Carbohydrate degradation; pentose phosphate pathway; D-ribulose 5-phosphate from D-glucose 6-phosphate (oxidative stage): step 1/3.</text>
</comment>
<feature type="binding site" evidence="7">
    <location>
        <position position="140"/>
    </location>
    <ligand>
        <name>NADP(+)</name>
        <dbReference type="ChEBI" id="CHEBI:58349"/>
    </ligand>
</feature>
<proteinExistence type="inferred from homology"/>
<dbReference type="Pfam" id="PF02781">
    <property type="entry name" value="G6PD_C"/>
    <property type="match status" value="1"/>
</dbReference>
<evidence type="ECO:0000259" key="8">
    <source>
        <dbReference type="Pfam" id="PF00479"/>
    </source>
</evidence>
<dbReference type="EMBL" id="FZNW01000012">
    <property type="protein sequence ID" value="SNR62433.1"/>
    <property type="molecule type" value="Genomic_DNA"/>
</dbReference>
<comment type="function">
    <text evidence="7">Catalyzes the oxidation of glucose 6-phosphate to 6-phosphogluconolactone.</text>
</comment>
<dbReference type="PANTHER" id="PTHR23429">
    <property type="entry name" value="GLUCOSE-6-PHOSPHATE 1-DEHYDROGENASE G6PD"/>
    <property type="match status" value="1"/>
</dbReference>
<dbReference type="EC" id="1.1.1.49" evidence="7"/>
<feature type="binding site" evidence="7">
    <location>
        <position position="208"/>
    </location>
    <ligand>
        <name>substrate</name>
    </ligand>
</feature>
<dbReference type="GO" id="GO:0009051">
    <property type="term" value="P:pentose-phosphate shunt, oxidative branch"/>
    <property type="evidence" value="ECO:0007669"/>
    <property type="project" value="TreeGrafter"/>
</dbReference>
<evidence type="ECO:0000256" key="1">
    <source>
        <dbReference type="ARBA" id="ARBA00004937"/>
    </source>
</evidence>
<feature type="domain" description="Glucose-6-phosphate dehydrogenase C-terminal" evidence="9">
    <location>
        <begin position="181"/>
        <end position="460"/>
    </location>
</feature>
<dbReference type="PANTHER" id="PTHR23429:SF0">
    <property type="entry name" value="GLUCOSE-6-PHOSPHATE 1-DEHYDROGENASE"/>
    <property type="match status" value="1"/>
</dbReference>
<evidence type="ECO:0000256" key="6">
    <source>
        <dbReference type="ARBA" id="ARBA00023277"/>
    </source>
</evidence>
<dbReference type="Gene3D" id="3.30.360.10">
    <property type="entry name" value="Dihydrodipicolinate Reductase, domain 2"/>
    <property type="match status" value="1"/>
</dbReference>
<comment type="similarity">
    <text evidence="2 7">Belongs to the glucose-6-phosphate dehydrogenase family.</text>
</comment>
<dbReference type="PRINTS" id="PR00079">
    <property type="entry name" value="G6PDHDRGNASE"/>
</dbReference>
<keyword evidence="6 7" id="KW-0119">Carbohydrate metabolism</keyword>
<evidence type="ECO:0000256" key="7">
    <source>
        <dbReference type="HAMAP-Rule" id="MF_00966"/>
    </source>
</evidence>
<accession>A0A238XVI0</accession>
<dbReference type="PIRSF" id="PIRSF000110">
    <property type="entry name" value="G6PD"/>
    <property type="match status" value="1"/>
</dbReference>
<evidence type="ECO:0000256" key="5">
    <source>
        <dbReference type="ARBA" id="ARBA00023002"/>
    </source>
</evidence>
<dbReference type="HAMAP" id="MF_00966">
    <property type="entry name" value="G6PD"/>
    <property type="match status" value="1"/>
</dbReference>
<name>A0A238XVI0_9PSEU</name>
<organism evidence="10 11">
    <name type="scientific">Haloechinothrix alba</name>
    <dbReference type="NCBI Taxonomy" id="664784"/>
    <lineage>
        <taxon>Bacteria</taxon>
        <taxon>Bacillati</taxon>
        <taxon>Actinomycetota</taxon>
        <taxon>Actinomycetes</taxon>
        <taxon>Pseudonocardiales</taxon>
        <taxon>Pseudonocardiaceae</taxon>
        <taxon>Haloechinothrix</taxon>
    </lineage>
</organism>
<feature type="binding site" evidence="7">
    <location>
        <position position="45"/>
    </location>
    <ligand>
        <name>NADP(+)</name>
        <dbReference type="ChEBI" id="CHEBI:58349"/>
    </ligand>
</feature>
<dbReference type="InterPro" id="IPR001282">
    <property type="entry name" value="G6P_DH"/>
</dbReference>
<dbReference type="GO" id="GO:0005829">
    <property type="term" value="C:cytosol"/>
    <property type="evidence" value="ECO:0007669"/>
    <property type="project" value="TreeGrafter"/>
</dbReference>
<dbReference type="NCBIfam" id="TIGR00871">
    <property type="entry name" value="zwf"/>
    <property type="match status" value="1"/>
</dbReference>
<gene>
    <name evidence="7" type="primary">zwf</name>
    <name evidence="10" type="ORF">SAMN06265360_11296</name>
</gene>
<dbReference type="GO" id="GO:0006006">
    <property type="term" value="P:glucose metabolic process"/>
    <property type="evidence" value="ECO:0007669"/>
    <property type="project" value="UniProtKB-KW"/>
</dbReference>
<comment type="catalytic activity">
    <reaction evidence="7">
        <text>D-glucose 6-phosphate + NADP(+) = 6-phospho-D-glucono-1,5-lactone + NADPH + H(+)</text>
        <dbReference type="Rhea" id="RHEA:15841"/>
        <dbReference type="ChEBI" id="CHEBI:15378"/>
        <dbReference type="ChEBI" id="CHEBI:57783"/>
        <dbReference type="ChEBI" id="CHEBI:57955"/>
        <dbReference type="ChEBI" id="CHEBI:58349"/>
        <dbReference type="ChEBI" id="CHEBI:61548"/>
        <dbReference type="EC" id="1.1.1.49"/>
    </reaction>
</comment>
<evidence type="ECO:0000259" key="9">
    <source>
        <dbReference type="Pfam" id="PF02781"/>
    </source>
</evidence>
<dbReference type="InterPro" id="IPR036291">
    <property type="entry name" value="NAD(P)-bd_dom_sf"/>
</dbReference>
<dbReference type="InterPro" id="IPR019796">
    <property type="entry name" value="G6P_DH_AS"/>
</dbReference>
<feature type="binding site" evidence="7">
    <location>
        <position position="318"/>
    </location>
    <ligand>
        <name>substrate</name>
    </ligand>
</feature>
<dbReference type="SUPFAM" id="SSF51735">
    <property type="entry name" value="NAD(P)-binding Rossmann-fold domains"/>
    <property type="match status" value="1"/>
</dbReference>
<keyword evidence="11" id="KW-1185">Reference proteome</keyword>
<feature type="binding site" evidence="7">
    <location>
        <position position="227"/>
    </location>
    <ligand>
        <name>substrate</name>
    </ligand>
</feature>
<dbReference type="Pfam" id="PF00479">
    <property type="entry name" value="G6PD_N"/>
    <property type="match status" value="1"/>
</dbReference>
<dbReference type="GO" id="GO:0004345">
    <property type="term" value="F:glucose-6-phosphate dehydrogenase activity"/>
    <property type="evidence" value="ECO:0007669"/>
    <property type="project" value="UniProtKB-UniRule"/>
</dbReference>
<evidence type="ECO:0000256" key="3">
    <source>
        <dbReference type="ARBA" id="ARBA00022526"/>
    </source>
</evidence>
<feature type="active site" description="Proton acceptor" evidence="7">
    <location>
        <position position="232"/>
    </location>
</feature>
<comment type="caution">
    <text evidence="7">Lacks conserved residue(s) required for the propagation of feature annotation.</text>
</comment>
<dbReference type="GO" id="GO:0050661">
    <property type="term" value="F:NADP binding"/>
    <property type="evidence" value="ECO:0007669"/>
    <property type="project" value="UniProtKB-UniRule"/>
</dbReference>
<evidence type="ECO:0000313" key="10">
    <source>
        <dbReference type="EMBL" id="SNR62433.1"/>
    </source>
</evidence>
<feature type="binding site" evidence="7">
    <location>
        <position position="174"/>
    </location>
    <ligand>
        <name>substrate</name>
    </ligand>
</feature>
<dbReference type="Gene3D" id="3.40.50.720">
    <property type="entry name" value="NAD(P)-binding Rossmann-like Domain"/>
    <property type="match status" value="1"/>
</dbReference>
<feature type="binding site" evidence="7">
    <location>
        <position position="170"/>
    </location>
    <ligand>
        <name>substrate</name>
    </ligand>
</feature>
<feature type="binding site" evidence="7">
    <location>
        <begin position="13"/>
        <end position="20"/>
    </location>
    <ligand>
        <name>NADP(+)</name>
        <dbReference type="ChEBI" id="CHEBI:58349"/>
    </ligand>
</feature>
<keyword evidence="4 7" id="KW-0521">NADP</keyword>
<dbReference type="SUPFAM" id="SSF55347">
    <property type="entry name" value="Glyceraldehyde-3-phosphate dehydrogenase-like, C-terminal domain"/>
    <property type="match status" value="1"/>
</dbReference>
<reference evidence="11" key="1">
    <citation type="submission" date="2017-06" db="EMBL/GenBank/DDBJ databases">
        <authorList>
            <person name="Varghese N."/>
            <person name="Submissions S."/>
        </authorList>
    </citation>
    <scope>NUCLEOTIDE SEQUENCE [LARGE SCALE GENOMIC DNA]</scope>
    <source>
        <strain evidence="11">DSM 45207</strain>
    </source>
</reference>
<sequence length="465" mass="52188">MMDQRCDAVVLFGATGDLARKKLLPALHEMARAEWLPPRVVGVAASDWSDDDFRQHVWDAIAADGDGSPDASAWQRLASAVTYVQGDYTEPETYERLRATLHGSRRPLLYLAIPPALFETVVERLAEAGLNDNARVVLEKPFGRDLESARELNRCVLARFPEEAVFRIDHFLGKEEVLDLLVLRFANTILEPAWNRNYIDSVQITMAEDFGVAGRGAFYDGVGAVRDVAQNHLMQLVALTAMEPPVATDATALRDEKAKVLRSARPVDPGDAVRGQFDGYREEPGVDPESHTETFVALRLAIDSWRWSGVPFYIRAGKGLATTATEILVEFRRPPQLFFTRGQEPPRHPNHLAFRTKPGERVSMAMHMKAPGNELVSRPVELDYVYDEDREGPRLDAYARLLYDAVHGDQRLFARSDTVEEAWRIVEPLLAEQQSPPHRYERGTWGPAAADALIEPHGRWHDPAL</sequence>
<dbReference type="InterPro" id="IPR022675">
    <property type="entry name" value="G6P_DH_C"/>
</dbReference>
<dbReference type="NCBIfam" id="NF009492">
    <property type="entry name" value="PRK12853.1-3"/>
    <property type="match status" value="1"/>
</dbReference>
<dbReference type="InterPro" id="IPR022674">
    <property type="entry name" value="G6P_DH_NAD-bd"/>
</dbReference>
<keyword evidence="5 7" id="KW-0560">Oxidoreductase</keyword>
<feature type="domain" description="Glucose-6-phosphate dehydrogenase NAD-binding" evidence="8">
    <location>
        <begin position="10"/>
        <end position="177"/>
    </location>
</feature>
<protein>
    <recommendedName>
        <fullName evidence="7">Glucose-6-phosphate 1-dehydrogenase</fullName>
        <shortName evidence="7">G6PD</shortName>
        <ecNumber evidence="7">1.1.1.49</ecNumber>
    </recommendedName>
</protein>
<dbReference type="PROSITE" id="PS00069">
    <property type="entry name" value="G6P_DEHYDROGENASE"/>
    <property type="match status" value="1"/>
</dbReference>
<dbReference type="UniPathway" id="UPA00115">
    <property type="reaction ID" value="UER00408"/>
</dbReference>
<evidence type="ECO:0000256" key="4">
    <source>
        <dbReference type="ARBA" id="ARBA00022857"/>
    </source>
</evidence>
<dbReference type="Proteomes" id="UP000198348">
    <property type="component" value="Unassembled WGS sequence"/>
</dbReference>
<dbReference type="AlphaFoldDB" id="A0A238XVI0"/>
<evidence type="ECO:0000313" key="11">
    <source>
        <dbReference type="Proteomes" id="UP000198348"/>
    </source>
</evidence>
<keyword evidence="3 7" id="KW-0313">Glucose metabolism</keyword>
<evidence type="ECO:0000256" key="2">
    <source>
        <dbReference type="ARBA" id="ARBA00009975"/>
    </source>
</evidence>